<dbReference type="PANTHER" id="PTHR11236">
    <property type="entry name" value="AMINOBENZOATE/ANTHRANILATE SYNTHASE"/>
    <property type="match status" value="1"/>
</dbReference>
<dbReference type="InterPro" id="IPR005802">
    <property type="entry name" value="ADC_synth_comp_1"/>
</dbReference>
<dbReference type="Gene3D" id="3.60.120.10">
    <property type="entry name" value="Anthranilate synthase"/>
    <property type="match status" value="1"/>
</dbReference>
<dbReference type="PANTHER" id="PTHR11236:SF50">
    <property type="entry name" value="AMINODEOXYCHORISMATE SYNTHASE COMPONENT 1"/>
    <property type="match status" value="1"/>
</dbReference>
<dbReference type="InterPro" id="IPR019999">
    <property type="entry name" value="Anth_synth_I-like"/>
</dbReference>
<dbReference type="SUPFAM" id="SSF56322">
    <property type="entry name" value="ADC synthase"/>
    <property type="match status" value="1"/>
</dbReference>
<dbReference type="NCBIfam" id="TIGR00553">
    <property type="entry name" value="pabB"/>
    <property type="match status" value="1"/>
</dbReference>
<feature type="domain" description="Chorismate-utilising enzyme C-terminal" evidence="1">
    <location>
        <begin position="117"/>
        <end position="375"/>
    </location>
</feature>
<dbReference type="Pfam" id="PF00425">
    <property type="entry name" value="Chorismate_bind"/>
    <property type="match status" value="1"/>
</dbReference>
<dbReference type="RefSeq" id="WP_035846969.1">
    <property type="nucleotide sequence ID" value="NZ_BNAB01000014.1"/>
</dbReference>
<name>A0A1H3AXL8_9RHOB</name>
<evidence type="ECO:0000313" key="3">
    <source>
        <dbReference type="Proteomes" id="UP000199541"/>
    </source>
</evidence>
<sequence>MATTAAAQVIFDQGPLSGGTLFDAPREIIRADRPEEIPQAFDALEKARAGGKWLAGYASYELGYALTDRLSPLMPANRSLPLLMFGAFDGPIPAPVPAAPFPHALDGLSALTPAWDFRQYRAAFDQVHALIGSGDVYQVNLTFPLSTDLGHDASVSPVDLYTALAARQPVPFGAFVDLGGPVLLSRSPELFFRTDAAGRIETRPMKGTLARAGDAAEDAMRRDWLANDPKNRAENLMIVDLLRNDISRLAELGSVRVHRLFHVETFATVHQMTSHISAQLRRDLSLHEMFAALFPCGSVTGAPKIRAMEIIRALEPDPRGAYCGAIGWIAPTGETEFNVAIRTLVLPGDGTARLNVGGGIVHDSTAEAEYEEALWKTRFAACPTRS</sequence>
<dbReference type="PRINTS" id="PR00095">
    <property type="entry name" value="ANTSNTHASEI"/>
</dbReference>
<evidence type="ECO:0000259" key="1">
    <source>
        <dbReference type="Pfam" id="PF00425"/>
    </source>
</evidence>
<dbReference type="InterPro" id="IPR015890">
    <property type="entry name" value="Chorismate_C"/>
</dbReference>
<protein>
    <submittedName>
        <fullName evidence="2">Aminodeoxychorismate synthase, subunit I</fullName>
    </submittedName>
</protein>
<keyword evidence="3" id="KW-1185">Reference proteome</keyword>
<dbReference type="Proteomes" id="UP000199541">
    <property type="component" value="Unassembled WGS sequence"/>
</dbReference>
<organism evidence="2 3">
    <name type="scientific">Allgaiera indica</name>
    <dbReference type="NCBI Taxonomy" id="765699"/>
    <lineage>
        <taxon>Bacteria</taxon>
        <taxon>Pseudomonadati</taxon>
        <taxon>Pseudomonadota</taxon>
        <taxon>Alphaproteobacteria</taxon>
        <taxon>Rhodobacterales</taxon>
        <taxon>Paracoccaceae</taxon>
        <taxon>Allgaiera</taxon>
    </lineage>
</organism>
<evidence type="ECO:0000313" key="2">
    <source>
        <dbReference type="EMBL" id="SDX34325.1"/>
    </source>
</evidence>
<accession>A0A1H3AXL8</accession>
<comment type="caution">
    <text evidence="2">The sequence shown here is derived from an EMBL/GenBank/DDBJ whole genome shotgun (WGS) entry which is preliminary data.</text>
</comment>
<gene>
    <name evidence="2" type="ORF">SAMN05444006_11433</name>
</gene>
<dbReference type="NCBIfam" id="NF005698">
    <property type="entry name" value="PRK07508.1"/>
    <property type="match status" value="1"/>
</dbReference>
<reference evidence="2 3" key="1">
    <citation type="submission" date="2016-10" db="EMBL/GenBank/DDBJ databases">
        <authorList>
            <person name="Varghese N."/>
            <person name="Submissions S."/>
        </authorList>
    </citation>
    <scope>NUCLEOTIDE SEQUENCE [LARGE SCALE GENOMIC DNA]</scope>
    <source>
        <strain evidence="2 3">DSM 24802</strain>
    </source>
</reference>
<proteinExistence type="predicted"/>
<dbReference type="InterPro" id="IPR005801">
    <property type="entry name" value="ADC_synthase"/>
</dbReference>
<dbReference type="EMBL" id="FNOB01000014">
    <property type="protein sequence ID" value="SDX34325.1"/>
    <property type="molecule type" value="Genomic_DNA"/>
</dbReference>